<dbReference type="InterPro" id="IPR020095">
    <property type="entry name" value="PsdUridine_synth_TruA_C"/>
</dbReference>
<sequence length="247" mass="27357">MPRYRLTLEYDGGPFAGWQRQDDVPTVQGVLEAAAEAINGAPVTAHAAGRTDAGVHALGQVAHLDLGKDFRTDTVRDALNQHMRPHPVAVLEAERVGEDFHARFSAKRRHYLYRLVDRRPPLTLDRGHVWRVPYRLDAEAMHHAAQVLVGQHDFTTFRDSQCQADSPVKTLEAISVSRVGAEIHLTCRAISFLHRQVRSMTGSLVEVGSGKWSARDLKAALDAADRQRCGPVAPPDGLYLTKVDYEG</sequence>
<dbReference type="Gene3D" id="3.30.70.580">
    <property type="entry name" value="Pseudouridine synthase I, catalytic domain, N-terminal subdomain"/>
    <property type="match status" value="1"/>
</dbReference>
<comment type="catalytic activity">
    <reaction evidence="4 5">
        <text>uridine(38/39/40) in tRNA = pseudouridine(38/39/40) in tRNA</text>
        <dbReference type="Rhea" id="RHEA:22376"/>
        <dbReference type="Rhea" id="RHEA-COMP:10085"/>
        <dbReference type="Rhea" id="RHEA-COMP:10087"/>
        <dbReference type="ChEBI" id="CHEBI:65314"/>
        <dbReference type="ChEBI" id="CHEBI:65315"/>
        <dbReference type="EC" id="5.4.99.12"/>
    </reaction>
</comment>
<accession>A0ABV6ZV28</accession>
<dbReference type="InterPro" id="IPR020094">
    <property type="entry name" value="TruA/RsuA/RluB/E/F_N"/>
</dbReference>
<dbReference type="Gene3D" id="3.30.70.660">
    <property type="entry name" value="Pseudouridine synthase I, catalytic domain, C-terminal subdomain"/>
    <property type="match status" value="1"/>
</dbReference>
<dbReference type="InterPro" id="IPR020097">
    <property type="entry name" value="PsdUridine_synth_TruA_a/b_dom"/>
</dbReference>
<name>A0ABV6ZV28_9PROT</name>
<evidence type="ECO:0000256" key="3">
    <source>
        <dbReference type="ARBA" id="ARBA00023235"/>
    </source>
</evidence>
<evidence type="ECO:0000313" key="8">
    <source>
        <dbReference type="Proteomes" id="UP001595379"/>
    </source>
</evidence>
<dbReference type="Proteomes" id="UP001595379">
    <property type="component" value="Unassembled WGS sequence"/>
</dbReference>
<feature type="domain" description="Pseudouridine synthase I TruA alpha/beta" evidence="6">
    <location>
        <begin position="9"/>
        <end position="104"/>
    </location>
</feature>
<feature type="active site" description="Nucleophile" evidence="4">
    <location>
        <position position="52"/>
    </location>
</feature>
<comment type="caution">
    <text evidence="4">Lacks conserved residue(s) required for the propagation of feature annotation.</text>
</comment>
<protein>
    <recommendedName>
        <fullName evidence="4">tRNA pseudouridine synthase A</fullName>
        <ecNumber evidence="4">5.4.99.12</ecNumber>
    </recommendedName>
    <alternativeName>
        <fullName evidence="4">tRNA pseudouridine(38-40) synthase</fullName>
    </alternativeName>
    <alternativeName>
        <fullName evidence="4">tRNA pseudouridylate synthase I</fullName>
    </alternativeName>
    <alternativeName>
        <fullName evidence="4">tRNA-uridine isomerase I</fullName>
    </alternativeName>
</protein>
<proteinExistence type="inferred from homology"/>
<evidence type="ECO:0000256" key="2">
    <source>
        <dbReference type="ARBA" id="ARBA00022694"/>
    </source>
</evidence>
<evidence type="ECO:0000259" key="6">
    <source>
        <dbReference type="Pfam" id="PF01416"/>
    </source>
</evidence>
<dbReference type="CDD" id="cd02570">
    <property type="entry name" value="PseudoU_synth_EcTruA"/>
    <property type="match status" value="1"/>
</dbReference>
<comment type="caution">
    <text evidence="7">The sequence shown here is derived from an EMBL/GenBank/DDBJ whole genome shotgun (WGS) entry which is preliminary data.</text>
</comment>
<dbReference type="Pfam" id="PF01416">
    <property type="entry name" value="PseudoU_synth_1"/>
    <property type="match status" value="2"/>
</dbReference>
<dbReference type="HAMAP" id="MF_00171">
    <property type="entry name" value="TruA"/>
    <property type="match status" value="1"/>
</dbReference>
<keyword evidence="8" id="KW-1185">Reference proteome</keyword>
<feature type="domain" description="Pseudouridine synthase I TruA alpha/beta" evidence="6">
    <location>
        <begin position="144"/>
        <end position="246"/>
    </location>
</feature>
<comment type="function">
    <text evidence="4">Formation of pseudouridine at positions 38, 39 and 40 in the anticodon stem and loop of transfer RNAs.</text>
</comment>
<keyword evidence="2 4" id="KW-0819">tRNA processing</keyword>
<dbReference type="PANTHER" id="PTHR11142">
    <property type="entry name" value="PSEUDOURIDYLATE SYNTHASE"/>
    <property type="match status" value="1"/>
</dbReference>
<dbReference type="EMBL" id="JBHRSV010000002">
    <property type="protein sequence ID" value="MFC2925287.1"/>
    <property type="molecule type" value="Genomic_DNA"/>
</dbReference>
<evidence type="ECO:0000313" key="7">
    <source>
        <dbReference type="EMBL" id="MFC2925287.1"/>
    </source>
</evidence>
<comment type="similarity">
    <text evidence="1 4 5">Belongs to the tRNA pseudouridine synthase TruA family.</text>
</comment>
<evidence type="ECO:0000256" key="4">
    <source>
        <dbReference type="HAMAP-Rule" id="MF_00171"/>
    </source>
</evidence>
<evidence type="ECO:0000256" key="5">
    <source>
        <dbReference type="RuleBase" id="RU003792"/>
    </source>
</evidence>
<feature type="binding site" evidence="4">
    <location>
        <position position="111"/>
    </location>
    <ligand>
        <name>substrate</name>
    </ligand>
</feature>
<keyword evidence="3 4" id="KW-0413">Isomerase</keyword>
<dbReference type="GO" id="GO:0160147">
    <property type="term" value="F:tRNA pseudouridine(38-40) synthase activity"/>
    <property type="evidence" value="ECO:0007669"/>
    <property type="project" value="UniProtKB-EC"/>
</dbReference>
<dbReference type="InterPro" id="IPR001406">
    <property type="entry name" value="PsdUridine_synth_TruA"/>
</dbReference>
<dbReference type="SUPFAM" id="SSF55120">
    <property type="entry name" value="Pseudouridine synthase"/>
    <property type="match status" value="1"/>
</dbReference>
<comment type="subunit">
    <text evidence="4">Homodimer.</text>
</comment>
<evidence type="ECO:0000256" key="1">
    <source>
        <dbReference type="ARBA" id="ARBA00009375"/>
    </source>
</evidence>
<dbReference type="EC" id="5.4.99.12" evidence="4"/>
<reference evidence="8" key="1">
    <citation type="journal article" date="2019" name="Int. J. Syst. Evol. Microbiol.">
        <title>The Global Catalogue of Microorganisms (GCM) 10K type strain sequencing project: providing services to taxonomists for standard genome sequencing and annotation.</title>
        <authorList>
            <consortium name="The Broad Institute Genomics Platform"/>
            <consortium name="The Broad Institute Genome Sequencing Center for Infectious Disease"/>
            <person name="Wu L."/>
            <person name="Ma J."/>
        </authorList>
    </citation>
    <scope>NUCLEOTIDE SEQUENCE [LARGE SCALE GENOMIC DNA]</scope>
    <source>
        <strain evidence="8">KCTC 52487</strain>
    </source>
</reference>
<dbReference type="PIRSF" id="PIRSF001430">
    <property type="entry name" value="tRNA_psdUrid_synth"/>
    <property type="match status" value="1"/>
</dbReference>
<dbReference type="NCBIfam" id="TIGR00071">
    <property type="entry name" value="hisT_truA"/>
    <property type="match status" value="1"/>
</dbReference>
<dbReference type="InterPro" id="IPR020103">
    <property type="entry name" value="PsdUridine_synth_cat_dom_sf"/>
</dbReference>
<dbReference type="PANTHER" id="PTHR11142:SF0">
    <property type="entry name" value="TRNA PSEUDOURIDINE SYNTHASE-LIKE 1"/>
    <property type="match status" value="1"/>
</dbReference>
<organism evidence="7 8">
    <name type="scientific">Hyphobacterium vulgare</name>
    <dbReference type="NCBI Taxonomy" id="1736751"/>
    <lineage>
        <taxon>Bacteria</taxon>
        <taxon>Pseudomonadati</taxon>
        <taxon>Pseudomonadota</taxon>
        <taxon>Alphaproteobacteria</taxon>
        <taxon>Maricaulales</taxon>
        <taxon>Maricaulaceae</taxon>
        <taxon>Hyphobacterium</taxon>
    </lineage>
</organism>
<dbReference type="RefSeq" id="WP_343165084.1">
    <property type="nucleotide sequence ID" value="NZ_JBHRSV010000002.1"/>
</dbReference>
<gene>
    <name evidence="4 7" type="primary">truA</name>
    <name evidence="7" type="ORF">ACFOOR_04130</name>
</gene>